<feature type="non-terminal residue" evidence="3">
    <location>
        <position position="1724"/>
    </location>
</feature>
<feature type="region of interest" description="Disordered" evidence="1">
    <location>
        <begin position="871"/>
        <end position="891"/>
    </location>
</feature>
<dbReference type="Proteomes" id="UP000613066">
    <property type="component" value="Unassembled WGS sequence"/>
</dbReference>
<gene>
    <name evidence="3" type="primary">Qser1</name>
    <name evidence="3" type="ORF">PENPIL_R12990</name>
</gene>
<feature type="compositionally biased region" description="Polar residues" evidence="1">
    <location>
        <begin position="1096"/>
        <end position="1108"/>
    </location>
</feature>
<dbReference type="InterPro" id="IPR025451">
    <property type="entry name" value="DUF4211"/>
</dbReference>
<feature type="compositionally biased region" description="Basic and acidic residues" evidence="1">
    <location>
        <begin position="1484"/>
        <end position="1500"/>
    </location>
</feature>
<feature type="compositionally biased region" description="Polar residues" evidence="1">
    <location>
        <begin position="390"/>
        <end position="419"/>
    </location>
</feature>
<keyword evidence="4" id="KW-1185">Reference proteome</keyword>
<feature type="compositionally biased region" description="Polar residues" evidence="1">
    <location>
        <begin position="516"/>
        <end position="545"/>
    </location>
</feature>
<feature type="region of interest" description="Disordered" evidence="1">
    <location>
        <begin position="1322"/>
        <end position="1343"/>
    </location>
</feature>
<dbReference type="EMBL" id="WBMW01005324">
    <property type="protein sequence ID" value="NXC49130.1"/>
    <property type="molecule type" value="Genomic_DNA"/>
</dbReference>
<feature type="region of interest" description="Disordered" evidence="1">
    <location>
        <begin position="948"/>
        <end position="1049"/>
    </location>
</feature>
<name>A0A851PAS2_9GALL</name>
<accession>A0A851PAS2</accession>
<comment type="caution">
    <text evidence="3">The sequence shown here is derived from an EMBL/GenBank/DDBJ whole genome shotgun (WGS) entry which is preliminary data.</text>
</comment>
<evidence type="ECO:0000256" key="1">
    <source>
        <dbReference type="SAM" id="MobiDB-lite"/>
    </source>
</evidence>
<evidence type="ECO:0000313" key="4">
    <source>
        <dbReference type="Proteomes" id="UP000613066"/>
    </source>
</evidence>
<protein>
    <submittedName>
        <fullName evidence="3">QSER1 protein</fullName>
    </submittedName>
</protein>
<feature type="region of interest" description="Disordered" evidence="1">
    <location>
        <begin position="390"/>
        <end position="441"/>
    </location>
</feature>
<feature type="region of interest" description="Disordered" evidence="1">
    <location>
        <begin position="269"/>
        <end position="306"/>
    </location>
</feature>
<dbReference type="PANTHER" id="PTHR14709">
    <property type="entry name" value="GLUTAMINE AND SERINE-RICH PROTEIN 1-RELATED"/>
    <property type="match status" value="1"/>
</dbReference>
<feature type="compositionally biased region" description="Polar residues" evidence="1">
    <location>
        <begin position="285"/>
        <end position="306"/>
    </location>
</feature>
<dbReference type="Pfam" id="PF13926">
    <property type="entry name" value="DUF4211"/>
    <property type="match status" value="1"/>
</dbReference>
<proteinExistence type="predicted"/>
<evidence type="ECO:0000259" key="2">
    <source>
        <dbReference type="Pfam" id="PF13926"/>
    </source>
</evidence>
<feature type="compositionally biased region" description="Low complexity" evidence="1">
    <location>
        <begin position="420"/>
        <end position="441"/>
    </location>
</feature>
<feature type="compositionally biased region" description="Polar residues" evidence="1">
    <location>
        <begin position="1010"/>
        <end position="1024"/>
    </location>
</feature>
<feature type="non-terminal residue" evidence="3">
    <location>
        <position position="1"/>
    </location>
</feature>
<evidence type="ECO:0000313" key="3">
    <source>
        <dbReference type="EMBL" id="NXC49130.1"/>
    </source>
</evidence>
<dbReference type="InterPro" id="IPR052466">
    <property type="entry name" value="DNA_MethProtect_Complex"/>
</dbReference>
<feature type="compositionally biased region" description="Low complexity" evidence="1">
    <location>
        <begin position="1467"/>
        <end position="1476"/>
    </location>
</feature>
<feature type="region of interest" description="Disordered" evidence="1">
    <location>
        <begin position="1064"/>
        <end position="1108"/>
    </location>
</feature>
<feature type="compositionally biased region" description="Low complexity" evidence="1">
    <location>
        <begin position="494"/>
        <end position="515"/>
    </location>
</feature>
<feature type="region of interest" description="Disordered" evidence="1">
    <location>
        <begin position="1433"/>
        <end position="1522"/>
    </location>
</feature>
<feature type="compositionally biased region" description="Low complexity" evidence="1">
    <location>
        <begin position="1501"/>
        <end position="1511"/>
    </location>
</feature>
<dbReference type="OrthoDB" id="8447576at2759"/>
<feature type="domain" description="DUF4211" evidence="2">
    <location>
        <begin position="1513"/>
        <end position="1635"/>
    </location>
</feature>
<organism evidence="3 4">
    <name type="scientific">Penelope pileata</name>
    <dbReference type="NCBI Taxonomy" id="1118817"/>
    <lineage>
        <taxon>Eukaryota</taxon>
        <taxon>Metazoa</taxon>
        <taxon>Chordata</taxon>
        <taxon>Craniata</taxon>
        <taxon>Vertebrata</taxon>
        <taxon>Euteleostomi</taxon>
        <taxon>Archelosauria</taxon>
        <taxon>Archosauria</taxon>
        <taxon>Dinosauria</taxon>
        <taxon>Saurischia</taxon>
        <taxon>Theropoda</taxon>
        <taxon>Coelurosauria</taxon>
        <taxon>Aves</taxon>
        <taxon>Neognathae</taxon>
        <taxon>Galloanserae</taxon>
        <taxon>Galliformes</taxon>
        <taxon>Cracidae</taxon>
        <taxon>Penelope</taxon>
    </lineage>
</organism>
<reference evidence="3" key="1">
    <citation type="submission" date="2019-09" db="EMBL/GenBank/DDBJ databases">
        <title>Bird 10,000 Genomes (B10K) Project - Family phase.</title>
        <authorList>
            <person name="Zhang G."/>
        </authorList>
    </citation>
    <scope>NUCLEOTIDE SEQUENCE</scope>
    <source>
        <strain evidence="3">B10K-DU-001-08</strain>
        <tissue evidence="3">Muscle</tissue>
    </source>
</reference>
<dbReference type="PANTHER" id="PTHR14709:SF2">
    <property type="entry name" value="GLUTAMINE AND SERINE-RICH PROTEIN 1"/>
    <property type="match status" value="1"/>
</dbReference>
<sequence length="1724" mass="187962">MNFLSAIESRTAQAVSSGSTLLPQFRAPSWQTGMHSSTATELFVTGALPTSGTFPPTSALSAYQHPNTFSSRNFATTPSLTLQDTTFSAASNGLLSTHDPLLQIKTSQGTVPTALTFERLGSSVLSTSIPPQSSTYRSAQESAPHLLQPQFSLLPSTIGGAQQVSQAYSTSVFTGSTASIDRALQRECSVIKHHQRPSSTQSVQAQLTVSQHSLHSYLTSTSGVNFQDTCRHSALSCSPVGDVTQVSNGGPQQKTSQVTVELAQSYTSAIPSPGFPPASTAKVKNCSTKQPPRSTKTPKPQSVAPTVQTQSYAKTAQNQSSVITGQAQIYSTAQLPSLLSVSQSQNYISSQAQNVPPVSHSQDFSSSKVEKLPTLYKTLTFSGQSQTITSDSQTLSYSSDEQVLTSVPNENYSPQTRELSSVSQSQSYSSSHSQGLSPVSQSQVSFSSQSQVLSAVSPSESYSSGQSLTLTSPSLPFSASPRIQTLTASSPNQSYISLHSSQNSQSQESSSPQSQKFLPSVQSPPFASPAHSQALQNSRPSSETKSYVKRKSDSNLYASSKQEEELSMQDMQALQQQASLESSTQRLTDDEIAAQEASYRVSKADDRYSQSVIRSNSRLEDQVVGLTLQGTKKDERMANTVEQLSQHIGHIANLSHDMKKTASLMQTTQVSVSSKELNQQHSLMHKVHENKAPEQQGQVISTPPQVQPHTLRHGHQLCLPGAQVLLESACDLQILHQSMLQSGLGQAKASPQVQRIQSPQQVTHPFLQMDGHIIQSNGGHSQQQLHTQNSEVMKMDISEPSKPLQQHLTTKDHFSQTNQHDSKNQFVSLSSICFPESMLLSDERNILSNVDDILAATAAACGVTPSDFAKSASNEEEIQSVENGEESKTQFQSMDVRHVSSGFSASPTIVGKPANLNNISLNGGQITLNLTPVSAIQAKTVNLDQQHIETSDQNVPARMTSPTLGPGQEEQEQGAVPVKKQSSISHESEEDNDVSADGTLNARDLDFVSSGKSLSEESAVSENDFNMGGDDGTVAGNQSKGPLQSLPVPQSGIEEECQDLAQGNLQKKKSKGKSQNKSAAEDDSAIQKQVKRSGQCKRQNSRGNDSCLMYSSSVSESCYDTYQHQERMRQKIKEVEEKQPEVKTGFIASFLDFLKSGPRQQFSAPAVRMPNRTRRPVTQIVRGPCLQTKPVPAAAPVASEVSGESPIKKADEELKKNLETLPSFSSDEDDSVGGNHDLQKSISTALSALDDSSDRKSKSGKTLTMKAEKVAVVSAASTAAVIKQESPQTTAPVVGVQEKMSSADSLKVAQQDAGTSDQLAKSQATVAIEGGTEDENTDSGGEGMYRERDEFVVKIEDIETLKLALQTGKEPPAIWKVQKALLQKFVPEVRDGQREFAATNSYLGYFGDAKTKYKRVYVKFIENANKKEYVRVCSKKPRSKPVQSARSIHCKPTCSNNKTPDPPTPKPTAAKVSSVKPKAKQPKVKAEPPPKKRKKWKEEFSSSQSDSSPEAQSDEDELEPPAPFVTRFLNTRAMKETFKSYMELLVSIALDPDTMQALEKSNDELLLPHMRKIDGMLNDNRRRLLSKLRLDHTFKNALENFPELTVITRDSKTKSGGTSVSKIKMNGKAYNKKTLRASKSTTKLAQEFTVDPEKIQLYSLYHSLHHYKYHIYLTCKEEILSVQKKSSDLGQEEIVQLCMKNIKWVEDLFEKFGELLNRVQQKCS</sequence>
<feature type="region of interest" description="Disordered" evidence="1">
    <location>
        <begin position="494"/>
        <end position="568"/>
    </location>
</feature>